<dbReference type="InterPro" id="IPR013430">
    <property type="entry name" value="Toxin_antidote_HigA"/>
</dbReference>
<evidence type="ECO:0000259" key="2">
    <source>
        <dbReference type="PROSITE" id="PS50943"/>
    </source>
</evidence>
<dbReference type="CDD" id="cd00093">
    <property type="entry name" value="HTH_XRE"/>
    <property type="match status" value="1"/>
</dbReference>
<gene>
    <name evidence="3" type="ORF">DSM107010_04940</name>
</gene>
<dbReference type="RefSeq" id="WP_106166266.1">
    <property type="nucleotide sequence ID" value="NZ_JAVKZF010000005.1"/>
</dbReference>
<organism evidence="3 4">
    <name type="scientific">Chroococcidiopsis cubana SAG 39.79</name>
    <dbReference type="NCBI Taxonomy" id="388085"/>
    <lineage>
        <taxon>Bacteria</taxon>
        <taxon>Bacillati</taxon>
        <taxon>Cyanobacteriota</taxon>
        <taxon>Cyanophyceae</taxon>
        <taxon>Chroococcidiopsidales</taxon>
        <taxon>Chroococcidiopsidaceae</taxon>
        <taxon>Chroococcidiopsis</taxon>
    </lineage>
</organism>
<dbReference type="PROSITE" id="PS50943">
    <property type="entry name" value="HTH_CROC1"/>
    <property type="match status" value="1"/>
</dbReference>
<dbReference type="EMBL" id="RSCK01000003">
    <property type="protein sequence ID" value="RUT14011.1"/>
    <property type="molecule type" value="Genomic_DNA"/>
</dbReference>
<reference evidence="3 4" key="1">
    <citation type="journal article" date="2019" name="Genome Biol. Evol.">
        <title>Day and night: Metabolic profiles and evolutionary relationships of six axenic non-marine cyanobacteria.</title>
        <authorList>
            <person name="Will S.E."/>
            <person name="Henke P."/>
            <person name="Boedeker C."/>
            <person name="Huang S."/>
            <person name="Brinkmann H."/>
            <person name="Rohde M."/>
            <person name="Jarek M."/>
            <person name="Friedl T."/>
            <person name="Seufert S."/>
            <person name="Schumacher M."/>
            <person name="Overmann J."/>
            <person name="Neumann-Schaal M."/>
            <person name="Petersen J."/>
        </authorList>
    </citation>
    <scope>NUCLEOTIDE SEQUENCE [LARGE SCALE GENOMIC DNA]</scope>
    <source>
        <strain evidence="3 4">SAG 39.79</strain>
    </source>
</reference>
<name>A0AB37URG0_9CYAN</name>
<dbReference type="Proteomes" id="UP000282574">
    <property type="component" value="Unassembled WGS sequence"/>
</dbReference>
<dbReference type="SMART" id="SM00530">
    <property type="entry name" value="HTH_XRE"/>
    <property type="match status" value="1"/>
</dbReference>
<dbReference type="Gene3D" id="1.10.260.40">
    <property type="entry name" value="lambda repressor-like DNA-binding domains"/>
    <property type="match status" value="1"/>
</dbReference>
<dbReference type="GO" id="GO:0003677">
    <property type="term" value="F:DNA binding"/>
    <property type="evidence" value="ECO:0007669"/>
    <property type="project" value="UniProtKB-KW"/>
</dbReference>
<keyword evidence="1" id="KW-0238">DNA-binding</keyword>
<dbReference type="SUPFAM" id="SSF47413">
    <property type="entry name" value="lambda repressor-like DNA-binding domains"/>
    <property type="match status" value="1"/>
</dbReference>
<dbReference type="InterPro" id="IPR001387">
    <property type="entry name" value="Cro/C1-type_HTH"/>
</dbReference>
<dbReference type="PANTHER" id="PTHR36924:SF1">
    <property type="entry name" value="ANTITOXIN HIGA-1"/>
    <property type="match status" value="1"/>
</dbReference>
<proteinExistence type="predicted"/>
<accession>A0AB37URG0</accession>
<evidence type="ECO:0000313" key="4">
    <source>
        <dbReference type="Proteomes" id="UP000282574"/>
    </source>
</evidence>
<dbReference type="AlphaFoldDB" id="A0AB37URG0"/>
<dbReference type="PANTHER" id="PTHR36924">
    <property type="entry name" value="ANTITOXIN HIGA-1"/>
    <property type="match status" value="1"/>
</dbReference>
<keyword evidence="4" id="KW-1185">Reference proteome</keyword>
<dbReference type="Pfam" id="PF01381">
    <property type="entry name" value="HTH_3"/>
    <property type="match status" value="1"/>
</dbReference>
<comment type="caution">
    <text evidence="3">The sequence shown here is derived from an EMBL/GenBank/DDBJ whole genome shotgun (WGS) entry which is preliminary data.</text>
</comment>
<feature type="domain" description="HTH cro/C1-type" evidence="2">
    <location>
        <begin position="24"/>
        <end position="71"/>
    </location>
</feature>
<evidence type="ECO:0000256" key="1">
    <source>
        <dbReference type="ARBA" id="ARBA00023125"/>
    </source>
</evidence>
<protein>
    <recommendedName>
        <fullName evidence="2">HTH cro/C1-type domain-containing protein</fullName>
    </recommendedName>
</protein>
<dbReference type="NCBIfam" id="TIGR02607">
    <property type="entry name" value="antidote_HigA"/>
    <property type="match status" value="1"/>
</dbReference>
<dbReference type="InterPro" id="IPR010982">
    <property type="entry name" value="Lambda_DNA-bd_dom_sf"/>
</dbReference>
<evidence type="ECO:0000313" key="3">
    <source>
        <dbReference type="EMBL" id="RUT14011.1"/>
    </source>
</evidence>
<sequence>MKIPKYRPPTHPGEILLLDFLEPLGLTQQDLANNIHVPYQRVNELVNGKRGVTPSTALRLSKFFGNSPEFWLNLQQNWQLYQTLKEEKEEINAIVTFALREEERSA</sequence>